<evidence type="ECO:0000313" key="3">
    <source>
        <dbReference type="Proteomes" id="UP000321750"/>
    </source>
</evidence>
<dbReference type="Proteomes" id="UP000321750">
    <property type="component" value="Unassembled WGS sequence"/>
</dbReference>
<gene>
    <name evidence="2" type="ORF">MGN01_32190</name>
</gene>
<protein>
    <submittedName>
        <fullName evidence="2">Uncharacterized protein</fullName>
    </submittedName>
</protein>
<dbReference type="AlphaFoldDB" id="A0A512JN57"/>
<keyword evidence="1" id="KW-1133">Transmembrane helix</keyword>
<organism evidence="2 3">
    <name type="scientific">Methylobacterium gnaphalii</name>
    <dbReference type="NCBI Taxonomy" id="1010610"/>
    <lineage>
        <taxon>Bacteria</taxon>
        <taxon>Pseudomonadati</taxon>
        <taxon>Pseudomonadota</taxon>
        <taxon>Alphaproteobacteria</taxon>
        <taxon>Hyphomicrobiales</taxon>
        <taxon>Methylobacteriaceae</taxon>
        <taxon>Methylobacterium</taxon>
    </lineage>
</organism>
<proteinExistence type="predicted"/>
<comment type="caution">
    <text evidence="2">The sequence shown here is derived from an EMBL/GenBank/DDBJ whole genome shotgun (WGS) entry which is preliminary data.</text>
</comment>
<evidence type="ECO:0000313" key="2">
    <source>
        <dbReference type="EMBL" id="GEP11374.1"/>
    </source>
</evidence>
<dbReference type="EMBL" id="BJZV01000018">
    <property type="protein sequence ID" value="GEP11374.1"/>
    <property type="molecule type" value="Genomic_DNA"/>
</dbReference>
<feature type="transmembrane region" description="Helical" evidence="1">
    <location>
        <begin position="12"/>
        <end position="31"/>
    </location>
</feature>
<keyword evidence="3" id="KW-1185">Reference proteome</keyword>
<reference evidence="2 3" key="1">
    <citation type="submission" date="2019-07" db="EMBL/GenBank/DDBJ databases">
        <title>Whole genome shotgun sequence of Methylobacterium gnaphalii NBRC 107716.</title>
        <authorList>
            <person name="Hosoyama A."/>
            <person name="Uohara A."/>
            <person name="Ohji S."/>
            <person name="Ichikawa N."/>
        </authorList>
    </citation>
    <scope>NUCLEOTIDE SEQUENCE [LARGE SCALE GENOMIC DNA]</scope>
    <source>
        <strain evidence="2 3">NBRC 107716</strain>
    </source>
</reference>
<accession>A0A512JN57</accession>
<keyword evidence="1" id="KW-0472">Membrane</keyword>
<name>A0A512JN57_9HYPH</name>
<sequence>MQRPDIVLNADRIVSLISALAASIAAIAAVWNVSEVNKQRETTFRPELVFSRLDFSGKPITKDNPVPLSWQPIAEKVSSAENSDFSSCLRITNVGLGAAKNVKIEWSFEFDRMAAYIDVLSQMSNYDLRIIKNGNFHALEIRKDIKLGFNKNGEFTQNVGYILNGTQSPSVCGAIIPTSYKVIVSSIFLLSAKTGNFSDFDNIPDLKAKLSYEDIGGSSFSTFHIFGIKVNGVGESFAIGSVVEKPL</sequence>
<evidence type="ECO:0000256" key="1">
    <source>
        <dbReference type="SAM" id="Phobius"/>
    </source>
</evidence>
<keyword evidence="1" id="KW-0812">Transmembrane</keyword>